<proteinExistence type="predicted"/>
<sequence>MSEYEIIKNEILTKYKSLSNNGKTVKVNIGGNLSLVIEVANDLISEGLINAQVKQYYNEVSLIF</sequence>
<evidence type="ECO:0000313" key="1">
    <source>
        <dbReference type="EMBL" id="RHW45289.1"/>
    </source>
</evidence>
<protein>
    <submittedName>
        <fullName evidence="1">Uncharacterized protein</fullName>
    </submittedName>
</protein>
<dbReference type="AlphaFoldDB" id="A0A417Z3M7"/>
<comment type="caution">
    <text evidence="1">The sequence shown here is derived from an EMBL/GenBank/DDBJ whole genome shotgun (WGS) entry which is preliminary data.</text>
</comment>
<evidence type="ECO:0000313" key="2">
    <source>
        <dbReference type="Proteomes" id="UP000284822"/>
    </source>
</evidence>
<name>A0A417Z3M7_9LACO</name>
<dbReference type="RefSeq" id="WP_118911104.1">
    <property type="nucleotide sequence ID" value="NZ_QOCS01000021.1"/>
</dbReference>
<dbReference type="Proteomes" id="UP000284822">
    <property type="component" value="Unassembled WGS sequence"/>
</dbReference>
<reference evidence="1 2" key="1">
    <citation type="submission" date="2018-07" db="EMBL/GenBank/DDBJ databases">
        <title>Genome sequences of six Lactobacillus spp. isolated from bumble bee guts.</title>
        <authorList>
            <person name="Motta E.V.S."/>
            <person name="Moran N.A."/>
        </authorList>
    </citation>
    <scope>NUCLEOTIDE SEQUENCE [LARGE SCALE GENOMIC DNA]</scope>
    <source>
        <strain evidence="1 2">LV-8.1</strain>
    </source>
</reference>
<accession>A0A417Z3M7</accession>
<organism evidence="1 2">
    <name type="scientific">Bombilactobacillus bombi</name>
    <dbReference type="NCBI Taxonomy" id="1303590"/>
    <lineage>
        <taxon>Bacteria</taxon>
        <taxon>Bacillati</taxon>
        <taxon>Bacillota</taxon>
        <taxon>Bacilli</taxon>
        <taxon>Lactobacillales</taxon>
        <taxon>Lactobacillaceae</taxon>
        <taxon>Bombilactobacillus</taxon>
    </lineage>
</organism>
<gene>
    <name evidence="1" type="ORF">DS832_07910</name>
</gene>
<dbReference type="EMBL" id="QOCS01000021">
    <property type="protein sequence ID" value="RHW45289.1"/>
    <property type="molecule type" value="Genomic_DNA"/>
</dbReference>